<proteinExistence type="predicted"/>
<evidence type="ECO:0000313" key="7">
    <source>
        <dbReference type="Proteomes" id="UP000076609"/>
    </source>
</evidence>
<gene>
    <name evidence="6" type="ORF">AVT10_13330</name>
</gene>
<protein>
    <recommendedName>
        <fullName evidence="8">MAPEG family protein</fullName>
    </recommendedName>
</protein>
<evidence type="ECO:0000256" key="5">
    <source>
        <dbReference type="SAM" id="Phobius"/>
    </source>
</evidence>
<organism evidence="6 7">
    <name type="scientific">Sphingomonas hankookensis</name>
    <dbReference type="NCBI Taxonomy" id="563996"/>
    <lineage>
        <taxon>Bacteria</taxon>
        <taxon>Pseudomonadati</taxon>
        <taxon>Pseudomonadota</taxon>
        <taxon>Alphaproteobacteria</taxon>
        <taxon>Sphingomonadales</taxon>
        <taxon>Sphingomonadaceae</taxon>
        <taxon>Sphingomonas</taxon>
    </lineage>
</organism>
<evidence type="ECO:0000256" key="4">
    <source>
        <dbReference type="ARBA" id="ARBA00023136"/>
    </source>
</evidence>
<sequence length="147" mass="16346">MGVMTMMTRAILWPSFALVALIFLVSLTLVQARFGHMRRQRPRATDLVDSEASRAYFRPVERPAANLANLFEMPVLYFALVPLLLITGLATLAQVSLAWVYVALRAGHSIAHIDGRVRPRFLFFVASHAVLAAMWVGFAIDTGFSAR</sequence>
<keyword evidence="2 5" id="KW-0812">Transmembrane</keyword>
<evidence type="ECO:0000256" key="1">
    <source>
        <dbReference type="ARBA" id="ARBA00004370"/>
    </source>
</evidence>
<dbReference type="Pfam" id="PF01124">
    <property type="entry name" value="MAPEG"/>
    <property type="match status" value="1"/>
</dbReference>
<comment type="caution">
    <text evidence="6">The sequence shown here is derived from an EMBL/GenBank/DDBJ whole genome shotgun (WGS) entry which is preliminary data.</text>
</comment>
<evidence type="ECO:0000256" key="3">
    <source>
        <dbReference type="ARBA" id="ARBA00022989"/>
    </source>
</evidence>
<feature type="transmembrane region" description="Helical" evidence="5">
    <location>
        <begin position="121"/>
        <end position="140"/>
    </location>
</feature>
<accession>A0ABR5YCT7</accession>
<dbReference type="InterPro" id="IPR023352">
    <property type="entry name" value="MAPEG-like_dom_sf"/>
</dbReference>
<evidence type="ECO:0008006" key="8">
    <source>
        <dbReference type="Google" id="ProtNLM"/>
    </source>
</evidence>
<dbReference type="Proteomes" id="UP000076609">
    <property type="component" value="Unassembled WGS sequence"/>
</dbReference>
<dbReference type="InterPro" id="IPR001129">
    <property type="entry name" value="Membr-assoc_MAPEG"/>
</dbReference>
<evidence type="ECO:0000313" key="6">
    <source>
        <dbReference type="EMBL" id="KZE15820.1"/>
    </source>
</evidence>
<keyword evidence="4 5" id="KW-0472">Membrane</keyword>
<dbReference type="Gene3D" id="1.20.120.550">
    <property type="entry name" value="Membrane associated eicosanoid/glutathione metabolism-like domain"/>
    <property type="match status" value="1"/>
</dbReference>
<dbReference type="EMBL" id="LQQO01000011">
    <property type="protein sequence ID" value="KZE15820.1"/>
    <property type="molecule type" value="Genomic_DNA"/>
</dbReference>
<evidence type="ECO:0000256" key="2">
    <source>
        <dbReference type="ARBA" id="ARBA00022692"/>
    </source>
</evidence>
<name>A0ABR5YCT7_9SPHN</name>
<keyword evidence="7" id="KW-1185">Reference proteome</keyword>
<dbReference type="SUPFAM" id="SSF161084">
    <property type="entry name" value="MAPEG domain-like"/>
    <property type="match status" value="1"/>
</dbReference>
<keyword evidence="3 5" id="KW-1133">Transmembrane helix</keyword>
<feature type="transmembrane region" description="Helical" evidence="5">
    <location>
        <begin position="75"/>
        <end position="100"/>
    </location>
</feature>
<comment type="subcellular location">
    <subcellularLocation>
        <location evidence="1">Membrane</location>
    </subcellularLocation>
</comment>
<reference evidence="7" key="1">
    <citation type="submission" date="2016-01" db="EMBL/GenBank/DDBJ databases">
        <title>Draft genome of Chromobacterium sp. F49.</title>
        <authorList>
            <person name="Hong K.W."/>
        </authorList>
    </citation>
    <scope>NUCLEOTIDE SEQUENCE [LARGE SCALE GENOMIC DNA]</scope>
    <source>
        <strain evidence="7">CN3</strain>
    </source>
</reference>